<dbReference type="GO" id="GO:0004842">
    <property type="term" value="F:ubiquitin-protein transferase activity"/>
    <property type="evidence" value="ECO:0007669"/>
    <property type="project" value="InterPro"/>
</dbReference>
<proteinExistence type="predicted"/>
<dbReference type="PROSITE" id="PS50237">
    <property type="entry name" value="HECT"/>
    <property type="match status" value="1"/>
</dbReference>
<gene>
    <name evidence="5" type="ORF">SKAU_G00099130</name>
</gene>
<sequence length="171" mass="19562">MNSPVPELTDVAEILRNFQREHIDKNSKLTVVARRRRILHSAITALGKTYFDWHKLPEVEFVGEMAADHGGPSREFFRLLMKEVQSTMGIFEGKPGRLFFVYDQADLDQGKFYTAGKLIAWSVLHGGPGIKALDPALFQLLCGQVVDLQHFEYQNLPEREVQDKLQKVLKH</sequence>
<keyword evidence="6" id="KW-1185">Reference proteome</keyword>
<evidence type="ECO:0000313" key="6">
    <source>
        <dbReference type="Proteomes" id="UP001152622"/>
    </source>
</evidence>
<comment type="caution">
    <text evidence="5">The sequence shown here is derived from an EMBL/GenBank/DDBJ whole genome shotgun (WGS) entry which is preliminary data.</text>
</comment>
<accession>A0A9Q1J533</accession>
<dbReference type="InterPro" id="IPR000569">
    <property type="entry name" value="HECT_dom"/>
</dbReference>
<dbReference type="OrthoDB" id="2384350at2759"/>
<dbReference type="EMBL" id="JAINUF010000003">
    <property type="protein sequence ID" value="KAJ8369885.1"/>
    <property type="molecule type" value="Genomic_DNA"/>
</dbReference>
<feature type="domain" description="HECT" evidence="4">
    <location>
        <begin position="59"/>
        <end position="84"/>
    </location>
</feature>
<keyword evidence="2 3" id="KW-0833">Ubl conjugation pathway</keyword>
<organism evidence="5 6">
    <name type="scientific">Synaphobranchus kaupii</name>
    <name type="common">Kaup's arrowtooth eel</name>
    <dbReference type="NCBI Taxonomy" id="118154"/>
    <lineage>
        <taxon>Eukaryota</taxon>
        <taxon>Metazoa</taxon>
        <taxon>Chordata</taxon>
        <taxon>Craniata</taxon>
        <taxon>Vertebrata</taxon>
        <taxon>Euteleostomi</taxon>
        <taxon>Actinopterygii</taxon>
        <taxon>Neopterygii</taxon>
        <taxon>Teleostei</taxon>
        <taxon>Anguilliformes</taxon>
        <taxon>Synaphobranchidae</taxon>
        <taxon>Synaphobranchus</taxon>
    </lineage>
</organism>
<name>A0A9Q1J533_SYNKA</name>
<dbReference type="AlphaFoldDB" id="A0A9Q1J533"/>
<reference evidence="5" key="1">
    <citation type="journal article" date="2023" name="Science">
        <title>Genome structures resolve the early diversification of teleost fishes.</title>
        <authorList>
            <person name="Parey E."/>
            <person name="Louis A."/>
            <person name="Montfort J."/>
            <person name="Bouchez O."/>
            <person name="Roques C."/>
            <person name="Iampietro C."/>
            <person name="Lluch J."/>
            <person name="Castinel A."/>
            <person name="Donnadieu C."/>
            <person name="Desvignes T."/>
            <person name="Floi Bucao C."/>
            <person name="Jouanno E."/>
            <person name="Wen M."/>
            <person name="Mejri S."/>
            <person name="Dirks R."/>
            <person name="Jansen H."/>
            <person name="Henkel C."/>
            <person name="Chen W.J."/>
            <person name="Zahm M."/>
            <person name="Cabau C."/>
            <person name="Klopp C."/>
            <person name="Thompson A.W."/>
            <person name="Robinson-Rechavi M."/>
            <person name="Braasch I."/>
            <person name="Lecointre G."/>
            <person name="Bobe J."/>
            <person name="Postlethwait J.H."/>
            <person name="Berthelot C."/>
            <person name="Roest Crollius H."/>
            <person name="Guiguen Y."/>
        </authorList>
    </citation>
    <scope>NUCLEOTIDE SEQUENCE</scope>
    <source>
        <strain evidence="5">WJC10195</strain>
    </source>
</reference>
<evidence type="ECO:0000259" key="4">
    <source>
        <dbReference type="PROSITE" id="PS50237"/>
    </source>
</evidence>
<dbReference type="InterPro" id="IPR035983">
    <property type="entry name" value="Hect_E3_ubiquitin_ligase"/>
</dbReference>
<evidence type="ECO:0000313" key="5">
    <source>
        <dbReference type="EMBL" id="KAJ8369885.1"/>
    </source>
</evidence>
<protein>
    <recommendedName>
        <fullName evidence="4">HECT domain-containing protein</fullName>
    </recommendedName>
</protein>
<comment type="caution">
    <text evidence="3">Lacks conserved residue(s) required for the propagation of feature annotation.</text>
</comment>
<evidence type="ECO:0000256" key="3">
    <source>
        <dbReference type="PROSITE-ProRule" id="PRU00104"/>
    </source>
</evidence>
<evidence type="ECO:0000256" key="1">
    <source>
        <dbReference type="ARBA" id="ARBA00022679"/>
    </source>
</evidence>
<dbReference type="Proteomes" id="UP001152622">
    <property type="component" value="Chromosome 3"/>
</dbReference>
<keyword evidence="1" id="KW-0808">Transferase</keyword>
<dbReference type="Gene3D" id="3.90.1750.10">
    <property type="entry name" value="Hect, E3 ligase catalytic domains"/>
    <property type="match status" value="1"/>
</dbReference>
<dbReference type="SUPFAM" id="SSF56204">
    <property type="entry name" value="Hect, E3 ligase catalytic domain"/>
    <property type="match status" value="1"/>
</dbReference>
<evidence type="ECO:0000256" key="2">
    <source>
        <dbReference type="ARBA" id="ARBA00022786"/>
    </source>
</evidence>